<name>A0A840HZL0_9SPHN</name>
<dbReference type="EMBL" id="JACHOV010000020">
    <property type="protein sequence ID" value="MBB4642948.1"/>
    <property type="molecule type" value="Genomic_DNA"/>
</dbReference>
<evidence type="ECO:0000259" key="1">
    <source>
        <dbReference type="Pfam" id="PF12680"/>
    </source>
</evidence>
<dbReference type="PANTHER" id="PTHR41252:SF1">
    <property type="entry name" value="BLR2505 PROTEIN"/>
    <property type="match status" value="1"/>
</dbReference>
<evidence type="ECO:0000313" key="3">
    <source>
        <dbReference type="Proteomes" id="UP000575068"/>
    </source>
</evidence>
<evidence type="ECO:0000313" key="2">
    <source>
        <dbReference type="EMBL" id="MBB4642948.1"/>
    </source>
</evidence>
<dbReference type="Pfam" id="PF12680">
    <property type="entry name" value="SnoaL_2"/>
    <property type="match status" value="1"/>
</dbReference>
<proteinExistence type="predicted"/>
<protein>
    <recommendedName>
        <fullName evidence="1">SnoaL-like domain-containing protein</fullName>
    </recommendedName>
</protein>
<dbReference type="AlphaFoldDB" id="A0A840HZL0"/>
<dbReference type="Gene3D" id="3.10.450.50">
    <property type="match status" value="1"/>
</dbReference>
<organism evidence="2 3">
    <name type="scientific">Rhizorhapis suberifaciens</name>
    <name type="common">corky root of lettuce</name>
    <dbReference type="NCBI Taxonomy" id="13656"/>
    <lineage>
        <taxon>Bacteria</taxon>
        <taxon>Pseudomonadati</taxon>
        <taxon>Pseudomonadota</taxon>
        <taxon>Alphaproteobacteria</taxon>
        <taxon>Sphingomonadales</taxon>
        <taxon>Sphingomonadaceae</taxon>
        <taxon>Rhizorhapis</taxon>
    </lineage>
</organism>
<feature type="domain" description="SnoaL-like" evidence="1">
    <location>
        <begin position="12"/>
        <end position="114"/>
    </location>
</feature>
<sequence length="135" mass="14539">MTPTEEKNLQIVKDAYASSARGEPQGFTASFTAETEIHEAPSLPYGGIHKGVQSFPTLIGKVLEHFSSLKFTKHNIIASGDNVVSWGVLDLVGKKTGTAVTIPLVEIWTIIDGKTQKLEVIYGDTVEALKAADLL</sequence>
<dbReference type="Proteomes" id="UP000575068">
    <property type="component" value="Unassembled WGS sequence"/>
</dbReference>
<dbReference type="SUPFAM" id="SSF54427">
    <property type="entry name" value="NTF2-like"/>
    <property type="match status" value="1"/>
</dbReference>
<dbReference type="InterPro" id="IPR037401">
    <property type="entry name" value="SnoaL-like"/>
</dbReference>
<comment type="caution">
    <text evidence="2">The sequence shown here is derived from an EMBL/GenBank/DDBJ whole genome shotgun (WGS) entry which is preliminary data.</text>
</comment>
<keyword evidence="3" id="KW-1185">Reference proteome</keyword>
<dbReference type="InterPro" id="IPR032710">
    <property type="entry name" value="NTF2-like_dom_sf"/>
</dbReference>
<gene>
    <name evidence="2" type="ORF">HNQ99_003285</name>
</gene>
<accession>A0A840HZL0</accession>
<reference evidence="2 3" key="1">
    <citation type="submission" date="2020-08" db="EMBL/GenBank/DDBJ databases">
        <title>Genomic Encyclopedia of Type Strains, Phase IV (KMG-IV): sequencing the most valuable type-strain genomes for metagenomic binning, comparative biology and taxonomic classification.</title>
        <authorList>
            <person name="Goeker M."/>
        </authorList>
    </citation>
    <scope>NUCLEOTIDE SEQUENCE [LARGE SCALE GENOMIC DNA]</scope>
    <source>
        <strain evidence="2 3">DSM 7465</strain>
    </source>
</reference>
<dbReference type="PANTHER" id="PTHR41252">
    <property type="entry name" value="BLR2505 PROTEIN"/>
    <property type="match status" value="1"/>
</dbReference>
<dbReference type="RefSeq" id="WP_184477454.1">
    <property type="nucleotide sequence ID" value="NZ_JACHOV010000020.1"/>
</dbReference>